<reference evidence="2" key="1">
    <citation type="journal article" date="2020" name="bioRxiv">
        <title>A rank-normalized archaeal taxonomy based on genome phylogeny resolves widespread incomplete and uneven classifications.</title>
        <authorList>
            <person name="Rinke C."/>
            <person name="Chuvochina M."/>
            <person name="Mussig A.J."/>
            <person name="Chaumeil P.-A."/>
            <person name="Waite D.W."/>
            <person name="Whitman W.B."/>
            <person name="Parks D.H."/>
            <person name="Hugenholtz P."/>
        </authorList>
    </citation>
    <scope>NUCLEOTIDE SEQUENCE</scope>
    <source>
        <strain evidence="2">UBA8849</strain>
    </source>
</reference>
<gene>
    <name evidence="2" type="ORF">HA335_00950</name>
</gene>
<evidence type="ECO:0000313" key="2">
    <source>
        <dbReference type="EMBL" id="HII59141.1"/>
    </source>
</evidence>
<name>A0A832T0K3_9EURY</name>
<sequence>MLYILKCKSNYIINFHRLPQKTSKALYTNISLSFIYRFMWGIMMKKLLIILIGFILLSSISAIQIDAPQYQPNVIHPGDDVDLWIKINNDNYDNEVKNIVVEVTPHYPFELRQVNPIKGKATISHLNPGESDTVYFKLHVDENAPSRDYRIDVKVSYDEVDKEDGKETSHHYEITKIYYLHVYGIASFEINIDDTSIIPGKTKTIKLDIKNVGTGNAKYLNLYLIGNDKINILGGSLIFVGCLKANNQYIIPIKIYAVPEIEDGIYSINANLFWVGEDGKQYNSTIPLNIRVVKKIYANQPYIYLDDVKNKGDYIEITIGIANRGTTKIKHCVMTLTANGRNYTKYIGDLDEDDYDTSIFEIKEFGDIPIKVTVTYFDDYHNPYNATETFNIHVEKVKKEESLSPMYIIGGVIVVIIIILYIRKRKRHQEFEEFEEI</sequence>
<keyword evidence="1" id="KW-0472">Membrane</keyword>
<keyword evidence="1" id="KW-1133">Transmembrane helix</keyword>
<dbReference type="OMA" id="YFNEYHE"/>
<accession>A0A832T0K3</accession>
<organism evidence="2 3">
    <name type="scientific">Methanocaldococcus jannaschii</name>
    <dbReference type="NCBI Taxonomy" id="2190"/>
    <lineage>
        <taxon>Archaea</taxon>
        <taxon>Methanobacteriati</taxon>
        <taxon>Methanobacteriota</taxon>
        <taxon>Methanomada group</taxon>
        <taxon>Methanococci</taxon>
        <taxon>Methanococcales</taxon>
        <taxon>Methanocaldococcaceae</taxon>
        <taxon>Methanocaldococcus</taxon>
    </lineage>
</organism>
<protein>
    <recommendedName>
        <fullName evidence="4">CARDB domain-containing protein</fullName>
    </recommendedName>
</protein>
<evidence type="ECO:0000313" key="3">
    <source>
        <dbReference type="Proteomes" id="UP000645676"/>
    </source>
</evidence>
<keyword evidence="1" id="KW-0812">Transmembrane</keyword>
<dbReference type="EMBL" id="DUJR01000005">
    <property type="protein sequence ID" value="HII59141.1"/>
    <property type="molecule type" value="Genomic_DNA"/>
</dbReference>
<dbReference type="PANTHER" id="PTHR35902:SF3">
    <property type="entry name" value="NPCBM-ASSOCIATED, NEW3 DOMAIN OF ALPHA-GALACTOSIDASE"/>
    <property type="match status" value="1"/>
</dbReference>
<dbReference type="PANTHER" id="PTHR35902">
    <property type="entry name" value="S-LAYER DOMAIN-LIKE PROTEIN-RELATED"/>
    <property type="match status" value="1"/>
</dbReference>
<comment type="caution">
    <text evidence="2">The sequence shown here is derived from an EMBL/GenBank/DDBJ whole genome shotgun (WGS) entry which is preliminary data.</text>
</comment>
<evidence type="ECO:0008006" key="4">
    <source>
        <dbReference type="Google" id="ProtNLM"/>
    </source>
</evidence>
<proteinExistence type="predicted"/>
<dbReference type="Proteomes" id="UP000645676">
    <property type="component" value="Unassembled WGS sequence"/>
</dbReference>
<dbReference type="AlphaFoldDB" id="A0A832T0K3"/>
<feature type="transmembrane region" description="Helical" evidence="1">
    <location>
        <begin position="404"/>
        <end position="422"/>
    </location>
</feature>
<evidence type="ECO:0000256" key="1">
    <source>
        <dbReference type="SAM" id="Phobius"/>
    </source>
</evidence>